<gene>
    <name evidence="1" type="ORF">LCPAC304_01920</name>
</gene>
<proteinExistence type="predicted"/>
<name>A0A481Z7I7_9VIRU</name>
<sequence length="113" mass="12868">MGYSVISATGELYIEWWDDCMSDKDMEEAEKEIAEKSRLWIIKDASIAVDISHDNTWFVDYYIELVSIVEAVMNSACVTGWVVLVGEDGDVRKFVIDDEGTKVFQYGLTSEPR</sequence>
<dbReference type="EMBL" id="MK500565">
    <property type="protein sequence ID" value="QBK91853.1"/>
    <property type="molecule type" value="Genomic_DNA"/>
</dbReference>
<evidence type="ECO:0000313" key="1">
    <source>
        <dbReference type="EMBL" id="QBK91853.1"/>
    </source>
</evidence>
<organism evidence="1">
    <name type="scientific">Pithovirus LCPAC304</name>
    <dbReference type="NCBI Taxonomy" id="2506594"/>
    <lineage>
        <taxon>Viruses</taxon>
        <taxon>Pithoviruses</taxon>
    </lineage>
</organism>
<reference evidence="1" key="1">
    <citation type="journal article" date="2019" name="MBio">
        <title>Virus Genomes from Deep Sea Sediments Expand the Ocean Megavirome and Support Independent Origins of Viral Gigantism.</title>
        <authorList>
            <person name="Backstrom D."/>
            <person name="Yutin N."/>
            <person name="Jorgensen S.L."/>
            <person name="Dharamshi J."/>
            <person name="Homa F."/>
            <person name="Zaremba-Niedwiedzka K."/>
            <person name="Spang A."/>
            <person name="Wolf Y.I."/>
            <person name="Koonin E.V."/>
            <person name="Ettema T.J."/>
        </authorList>
    </citation>
    <scope>NUCLEOTIDE SEQUENCE</scope>
</reference>
<accession>A0A481Z7I7</accession>
<protein>
    <submittedName>
        <fullName evidence="1">Uncharacterized protein</fullName>
    </submittedName>
</protein>